<reference evidence="3 4" key="1">
    <citation type="submission" date="2020-07" db="EMBL/GenBank/DDBJ databases">
        <title>Sequencing the genomes of 1000 actinobacteria strains.</title>
        <authorList>
            <person name="Klenk H.-P."/>
        </authorList>
    </citation>
    <scope>NUCLEOTIDE SEQUENCE [LARGE SCALE GENOMIC DNA]</scope>
    <source>
        <strain evidence="3 4">DSM 24723</strain>
    </source>
</reference>
<evidence type="ECO:0000256" key="1">
    <source>
        <dbReference type="ARBA" id="ARBA00006817"/>
    </source>
</evidence>
<dbReference type="RefSeq" id="WP_246313403.1">
    <property type="nucleotide sequence ID" value="NZ_JACBZX010000001.1"/>
</dbReference>
<feature type="domain" description="Activator of Hsp90 ATPase homologue 1/2-like C-terminal" evidence="2">
    <location>
        <begin position="15"/>
        <end position="145"/>
    </location>
</feature>
<dbReference type="Pfam" id="PF08327">
    <property type="entry name" value="AHSA1"/>
    <property type="match status" value="1"/>
</dbReference>
<dbReference type="Pfam" id="PF10604">
    <property type="entry name" value="Polyketide_cyc2"/>
    <property type="match status" value="1"/>
</dbReference>
<sequence length="310" mass="34511">MSTETDSITLTRTLDAPRETLWRAWTDPEIAARWWHPHDVTVAEGSTHIDLRVGGEYGYLMVDRDGGEYPTGGTYLELDPPGRLVCTWREPGDEDGIAPVLTLDLADLGDGRTEMTFHLAKVPGESHEGIDSGWREAFEELETTLARGDVGPAADGRERMIRSRVVPLPAEAIFAVLADPARHHETEPGDWVRSAVDPQPITQVGQVFSVNMFVEGQGDYVMDNRVVALEPDRVIAWAPGQYDDRGELGPTWWTWRYDLAPSGDGTEVTITYDWTDTPDFFRREVPMPPFPAEFLDESLASLEQAAGSSR</sequence>
<dbReference type="EMBL" id="JACBZX010000001">
    <property type="protein sequence ID" value="NYG37989.1"/>
    <property type="molecule type" value="Genomic_DNA"/>
</dbReference>
<dbReference type="SUPFAM" id="SSF55961">
    <property type="entry name" value="Bet v1-like"/>
    <property type="match status" value="2"/>
</dbReference>
<dbReference type="Gene3D" id="3.30.530.20">
    <property type="match status" value="2"/>
</dbReference>
<evidence type="ECO:0000259" key="2">
    <source>
        <dbReference type="Pfam" id="PF08327"/>
    </source>
</evidence>
<name>A0A852X500_9MICO</name>
<gene>
    <name evidence="3" type="ORF">BJY28_002458</name>
</gene>
<protein>
    <submittedName>
        <fullName evidence="3">Uncharacterized protein YndB with AHSA1/START domain</fullName>
    </submittedName>
</protein>
<dbReference type="InterPro" id="IPR013538">
    <property type="entry name" value="ASHA1/2-like_C"/>
</dbReference>
<dbReference type="Proteomes" id="UP000592181">
    <property type="component" value="Unassembled WGS sequence"/>
</dbReference>
<organism evidence="3 4">
    <name type="scientific">Janibacter alkaliphilus</name>
    <dbReference type="NCBI Taxonomy" id="1069963"/>
    <lineage>
        <taxon>Bacteria</taxon>
        <taxon>Bacillati</taxon>
        <taxon>Actinomycetota</taxon>
        <taxon>Actinomycetes</taxon>
        <taxon>Micrococcales</taxon>
        <taxon>Intrasporangiaceae</taxon>
        <taxon>Janibacter</taxon>
    </lineage>
</organism>
<dbReference type="AlphaFoldDB" id="A0A852X500"/>
<comment type="caution">
    <text evidence="3">The sequence shown here is derived from an EMBL/GenBank/DDBJ whole genome shotgun (WGS) entry which is preliminary data.</text>
</comment>
<comment type="similarity">
    <text evidence="1">Belongs to the AHA1 family.</text>
</comment>
<dbReference type="CDD" id="cd07814">
    <property type="entry name" value="SRPBCC_CalC_Aha1-like"/>
    <property type="match status" value="1"/>
</dbReference>
<dbReference type="InterPro" id="IPR023393">
    <property type="entry name" value="START-like_dom_sf"/>
</dbReference>
<keyword evidence="4" id="KW-1185">Reference proteome</keyword>
<evidence type="ECO:0000313" key="4">
    <source>
        <dbReference type="Proteomes" id="UP000592181"/>
    </source>
</evidence>
<dbReference type="InterPro" id="IPR019587">
    <property type="entry name" value="Polyketide_cyclase/dehydratase"/>
</dbReference>
<proteinExistence type="inferred from homology"/>
<accession>A0A852X500</accession>
<evidence type="ECO:0000313" key="3">
    <source>
        <dbReference type="EMBL" id="NYG37989.1"/>
    </source>
</evidence>